<organism evidence="2 3">
    <name type="scientific">Phytohabitans flavus</name>
    <dbReference type="NCBI Taxonomy" id="1076124"/>
    <lineage>
        <taxon>Bacteria</taxon>
        <taxon>Bacillati</taxon>
        <taxon>Actinomycetota</taxon>
        <taxon>Actinomycetes</taxon>
        <taxon>Micromonosporales</taxon>
        <taxon>Micromonosporaceae</taxon>
    </lineage>
</organism>
<feature type="compositionally biased region" description="Basic and acidic residues" evidence="1">
    <location>
        <begin position="30"/>
        <end position="47"/>
    </location>
</feature>
<dbReference type="KEGG" id="pfla:Pflav_011120"/>
<feature type="region of interest" description="Disordered" evidence="1">
    <location>
        <begin position="1"/>
        <end position="96"/>
    </location>
</feature>
<reference evidence="2 3" key="1">
    <citation type="submission" date="2020-03" db="EMBL/GenBank/DDBJ databases">
        <title>Whole genome shotgun sequence of Phytohabitans flavus NBRC 107702.</title>
        <authorList>
            <person name="Komaki H."/>
            <person name="Tamura T."/>
        </authorList>
    </citation>
    <scope>NUCLEOTIDE SEQUENCE [LARGE SCALE GENOMIC DNA]</scope>
    <source>
        <strain evidence="2 3">NBRC 107702</strain>
    </source>
</reference>
<evidence type="ECO:0000313" key="3">
    <source>
        <dbReference type="Proteomes" id="UP000502508"/>
    </source>
</evidence>
<evidence type="ECO:0000313" key="2">
    <source>
        <dbReference type="EMBL" id="BCB74702.1"/>
    </source>
</evidence>
<keyword evidence="3" id="KW-1185">Reference proteome</keyword>
<sequence>MLPSLRPAAEEAAEAEAEALDQQVLWQPLGKEEPATTLDRQSKRMNDHGVGSEQKSDKGPEFDVSFKVGPSDNYAIRGEPWRSPGANEKARARRPS</sequence>
<dbReference type="EMBL" id="AP022870">
    <property type="protein sequence ID" value="BCB74702.1"/>
    <property type="molecule type" value="Genomic_DNA"/>
</dbReference>
<reference evidence="2 3" key="2">
    <citation type="submission" date="2020-03" db="EMBL/GenBank/DDBJ databases">
        <authorList>
            <person name="Ichikawa N."/>
            <person name="Kimura A."/>
            <person name="Kitahashi Y."/>
            <person name="Uohara A."/>
        </authorList>
    </citation>
    <scope>NUCLEOTIDE SEQUENCE [LARGE SCALE GENOMIC DNA]</scope>
    <source>
        <strain evidence="2 3">NBRC 107702</strain>
    </source>
</reference>
<name>A0A6F8XLK8_9ACTN</name>
<accession>A0A6F8XLK8</accession>
<dbReference type="Proteomes" id="UP000502508">
    <property type="component" value="Chromosome"/>
</dbReference>
<gene>
    <name evidence="2" type="ORF">Pflav_011120</name>
</gene>
<protein>
    <submittedName>
        <fullName evidence="2">Uncharacterized protein</fullName>
    </submittedName>
</protein>
<evidence type="ECO:0000256" key="1">
    <source>
        <dbReference type="SAM" id="MobiDB-lite"/>
    </source>
</evidence>
<proteinExistence type="predicted"/>
<dbReference type="AlphaFoldDB" id="A0A6F8XLK8"/>